<feature type="region of interest" description="Disordered" evidence="1">
    <location>
        <begin position="1"/>
        <end position="32"/>
    </location>
</feature>
<gene>
    <name evidence="3" type="ORF">MNOR_LOCUS33937</name>
</gene>
<dbReference type="AlphaFoldDB" id="A0AAV2S9A8"/>
<dbReference type="Proteomes" id="UP001497623">
    <property type="component" value="Unassembled WGS sequence"/>
</dbReference>
<comment type="caution">
    <text evidence="3">The sequence shown here is derived from an EMBL/GenBank/DDBJ whole genome shotgun (WGS) entry which is preliminary data.</text>
</comment>
<keyword evidence="2" id="KW-0812">Transmembrane</keyword>
<reference evidence="3 4" key="1">
    <citation type="submission" date="2024-05" db="EMBL/GenBank/DDBJ databases">
        <authorList>
            <person name="Wallberg A."/>
        </authorList>
    </citation>
    <scope>NUCLEOTIDE SEQUENCE [LARGE SCALE GENOMIC DNA]</scope>
</reference>
<sequence length="295" mass="33378">MHRCKEEKKKERKGKQDNRRKDNGQRNGVRNQEKVNKLHYAGVAAHAVSNKRLCELGENLRKRFCEFDELKRNKNSGRWSTMAIVNMFLFLCILGASGTTLYVYTEGNLTQDSIAKAIPKIQENAIVLAALTKEAFQPDNLKQTGLLMVQAVSDLASEVWEGLQVYTGDLSIYTEPIAKGFSDAWNWTYNTISKLEWDVIVSYVKSVITFIHEQWLVFCEELGKNEAFKSAMAALIKHTAGLREFMSIYLDMAAKQLTVAVEYIQQEGPVILASVREQAAIVFDGAKQQIEGLMK</sequence>
<keyword evidence="2" id="KW-1133">Transmembrane helix</keyword>
<organism evidence="3 4">
    <name type="scientific">Meganyctiphanes norvegica</name>
    <name type="common">Northern krill</name>
    <name type="synonym">Thysanopoda norvegica</name>
    <dbReference type="NCBI Taxonomy" id="48144"/>
    <lineage>
        <taxon>Eukaryota</taxon>
        <taxon>Metazoa</taxon>
        <taxon>Ecdysozoa</taxon>
        <taxon>Arthropoda</taxon>
        <taxon>Crustacea</taxon>
        <taxon>Multicrustacea</taxon>
        <taxon>Malacostraca</taxon>
        <taxon>Eumalacostraca</taxon>
        <taxon>Eucarida</taxon>
        <taxon>Euphausiacea</taxon>
        <taxon>Euphausiidae</taxon>
        <taxon>Meganyctiphanes</taxon>
    </lineage>
</organism>
<proteinExistence type="predicted"/>
<evidence type="ECO:0000256" key="1">
    <source>
        <dbReference type="SAM" id="MobiDB-lite"/>
    </source>
</evidence>
<protein>
    <submittedName>
        <fullName evidence="3">Uncharacterized protein</fullName>
    </submittedName>
</protein>
<keyword evidence="4" id="KW-1185">Reference proteome</keyword>
<accession>A0AAV2S9A8</accession>
<feature type="compositionally biased region" description="Basic and acidic residues" evidence="1">
    <location>
        <begin position="1"/>
        <end position="24"/>
    </location>
</feature>
<evidence type="ECO:0000256" key="2">
    <source>
        <dbReference type="SAM" id="Phobius"/>
    </source>
</evidence>
<evidence type="ECO:0000313" key="4">
    <source>
        <dbReference type="Proteomes" id="UP001497623"/>
    </source>
</evidence>
<feature type="transmembrane region" description="Helical" evidence="2">
    <location>
        <begin position="81"/>
        <end position="104"/>
    </location>
</feature>
<dbReference type="EMBL" id="CAXKWB010050535">
    <property type="protein sequence ID" value="CAL4169965.1"/>
    <property type="molecule type" value="Genomic_DNA"/>
</dbReference>
<feature type="non-terminal residue" evidence="3">
    <location>
        <position position="295"/>
    </location>
</feature>
<evidence type="ECO:0000313" key="3">
    <source>
        <dbReference type="EMBL" id="CAL4169965.1"/>
    </source>
</evidence>
<name>A0AAV2S9A8_MEGNR</name>
<keyword evidence="2" id="KW-0472">Membrane</keyword>